<keyword evidence="5 6" id="KW-0804">Transcription</keyword>
<feature type="compositionally biased region" description="Basic and acidic residues" evidence="8">
    <location>
        <begin position="166"/>
        <end position="177"/>
    </location>
</feature>
<evidence type="ECO:0000256" key="4">
    <source>
        <dbReference type="ARBA" id="ARBA00023015"/>
    </source>
</evidence>
<dbReference type="HAMAP" id="MF_00073">
    <property type="entry name" value="NusB"/>
    <property type="match status" value="1"/>
</dbReference>
<organism evidence="10 11">
    <name type="scientific">Helicobacter turcicus</name>
    <dbReference type="NCBI Taxonomy" id="2867412"/>
    <lineage>
        <taxon>Bacteria</taxon>
        <taxon>Pseudomonadati</taxon>
        <taxon>Campylobacterota</taxon>
        <taxon>Epsilonproteobacteria</taxon>
        <taxon>Campylobacterales</taxon>
        <taxon>Helicobacteraceae</taxon>
        <taxon>Helicobacter</taxon>
    </lineage>
</organism>
<evidence type="ECO:0000256" key="8">
    <source>
        <dbReference type="SAM" id="MobiDB-lite"/>
    </source>
</evidence>
<reference evidence="10 11" key="1">
    <citation type="submission" date="2021-08" db="EMBL/GenBank/DDBJ databases">
        <title>Helicobacter spp. isolated from feces of Anatolian Ground Squirrel (Spermophilus xanthoprymnus) in Turkey.</title>
        <authorList>
            <person name="Aydin F."/>
            <person name="Abay S."/>
            <person name="Kayman T."/>
            <person name="Karakaya E."/>
            <person name="Saticioglu I.B."/>
        </authorList>
    </citation>
    <scope>NUCLEOTIDE SEQUENCE [LARGE SCALE GENOMIC DNA]</scope>
    <source>
        <strain evidence="10 11">Faydin-H70</strain>
    </source>
</reference>
<keyword evidence="3 6" id="KW-0694">RNA-binding</keyword>
<feature type="region of interest" description="Disordered" evidence="8">
    <location>
        <begin position="166"/>
        <end position="233"/>
    </location>
</feature>
<keyword evidence="4 6" id="KW-0805">Transcription regulation</keyword>
<dbReference type="EMBL" id="JAIGYQ010000002">
    <property type="protein sequence ID" value="MBX7490205.1"/>
    <property type="molecule type" value="Genomic_DNA"/>
</dbReference>
<feature type="domain" description="NusB/RsmB/TIM44" evidence="9">
    <location>
        <begin position="6"/>
        <end position="130"/>
    </location>
</feature>
<dbReference type="InterPro" id="IPR006027">
    <property type="entry name" value="NusB_RsmB_TIM44"/>
</dbReference>
<dbReference type="SUPFAM" id="SSF48013">
    <property type="entry name" value="NusB-like"/>
    <property type="match status" value="1"/>
</dbReference>
<gene>
    <name evidence="6 10" type="primary">nusB</name>
    <name evidence="10" type="ORF">K4G57_01765</name>
</gene>
<dbReference type="NCBIfam" id="TIGR01951">
    <property type="entry name" value="nusB"/>
    <property type="match status" value="1"/>
</dbReference>
<protein>
    <recommendedName>
        <fullName evidence="6">Transcription antitermination protein NusB</fullName>
    </recommendedName>
    <alternativeName>
        <fullName evidence="6">Antitermination factor NusB</fullName>
    </alternativeName>
</protein>
<feature type="compositionally biased region" description="Basic and acidic residues" evidence="8">
    <location>
        <begin position="222"/>
        <end position="233"/>
    </location>
</feature>
<evidence type="ECO:0000256" key="1">
    <source>
        <dbReference type="ARBA" id="ARBA00005952"/>
    </source>
</evidence>
<dbReference type="RefSeq" id="WP_221531612.1">
    <property type="nucleotide sequence ID" value="NZ_JAIGYP010000002.1"/>
</dbReference>
<dbReference type="PANTHER" id="PTHR11078:SF3">
    <property type="entry name" value="ANTITERMINATION NUSB DOMAIN-CONTAINING PROTEIN"/>
    <property type="match status" value="1"/>
</dbReference>
<evidence type="ECO:0000313" key="11">
    <source>
        <dbReference type="Proteomes" id="UP000700059"/>
    </source>
</evidence>
<keyword evidence="2 6" id="KW-0889">Transcription antitermination</keyword>
<proteinExistence type="inferred from homology"/>
<dbReference type="Gene3D" id="1.10.940.10">
    <property type="entry name" value="NusB-like"/>
    <property type="match status" value="1"/>
</dbReference>
<evidence type="ECO:0000256" key="5">
    <source>
        <dbReference type="ARBA" id="ARBA00023163"/>
    </source>
</evidence>
<comment type="function">
    <text evidence="6">Involved in transcription antitermination. Required for transcription of ribosomal RNA (rRNA) genes. Binds specifically to the boxA antiterminator sequence of the ribosomal RNA (rrn) operons.</text>
</comment>
<comment type="caution">
    <text evidence="10">The sequence shown here is derived from an EMBL/GenBank/DDBJ whole genome shotgun (WGS) entry which is preliminary data.</text>
</comment>
<evidence type="ECO:0000256" key="7">
    <source>
        <dbReference type="SAM" id="Coils"/>
    </source>
</evidence>
<evidence type="ECO:0000256" key="3">
    <source>
        <dbReference type="ARBA" id="ARBA00022884"/>
    </source>
</evidence>
<dbReference type="Pfam" id="PF01029">
    <property type="entry name" value="NusB"/>
    <property type="match status" value="1"/>
</dbReference>
<keyword evidence="7" id="KW-0175">Coiled coil</keyword>
<dbReference type="InterPro" id="IPR035926">
    <property type="entry name" value="NusB-like_sf"/>
</dbReference>
<evidence type="ECO:0000256" key="2">
    <source>
        <dbReference type="ARBA" id="ARBA00022814"/>
    </source>
</evidence>
<evidence type="ECO:0000313" key="10">
    <source>
        <dbReference type="EMBL" id="MBX7490205.1"/>
    </source>
</evidence>
<comment type="similarity">
    <text evidence="1 6">Belongs to the NusB family.</text>
</comment>
<accession>A0ABS7JLC8</accession>
<keyword evidence="11" id="KW-1185">Reference proteome</keyword>
<sequence>MATRTQAREVVAQLLYAYGSGNDKIANFMEEILNEQKIKNAQSVFAKTLFNGVLEYLEEIDLRIKHQIENWDFERIGDMERAILRLGVYEIIFSQIDKAIVINEALEITKNFSNEASTKFINGILDGIAKNATISVESLKEALEEAQRQKQVQIAESAKSVQYTKQEKSKVLKDKKNSTKHGFQNRSAKPKGFKVKNFKNKESKIVKNPKKSDSQQSSFKISKKDSLLKKAEK</sequence>
<evidence type="ECO:0000256" key="6">
    <source>
        <dbReference type="HAMAP-Rule" id="MF_00073"/>
    </source>
</evidence>
<dbReference type="PANTHER" id="PTHR11078">
    <property type="entry name" value="N UTILIZATION SUBSTANCE PROTEIN B-RELATED"/>
    <property type="match status" value="1"/>
</dbReference>
<feature type="compositionally biased region" description="Basic residues" evidence="8">
    <location>
        <begin position="188"/>
        <end position="198"/>
    </location>
</feature>
<feature type="coiled-coil region" evidence="7">
    <location>
        <begin position="129"/>
        <end position="156"/>
    </location>
</feature>
<dbReference type="Proteomes" id="UP000700059">
    <property type="component" value="Unassembled WGS sequence"/>
</dbReference>
<feature type="compositionally biased region" description="Basic and acidic residues" evidence="8">
    <location>
        <begin position="199"/>
        <end position="213"/>
    </location>
</feature>
<dbReference type="InterPro" id="IPR011605">
    <property type="entry name" value="NusB_fam"/>
</dbReference>
<evidence type="ECO:0000259" key="9">
    <source>
        <dbReference type="Pfam" id="PF01029"/>
    </source>
</evidence>
<name>A0ABS7JLC8_9HELI</name>